<dbReference type="GO" id="GO:0005886">
    <property type="term" value="C:plasma membrane"/>
    <property type="evidence" value="ECO:0007669"/>
    <property type="project" value="UniProtKB-SubCell"/>
</dbReference>
<keyword evidence="4 9" id="KW-1003">Cell membrane</keyword>
<evidence type="ECO:0000256" key="5">
    <source>
        <dbReference type="ARBA" id="ARBA00022519"/>
    </source>
</evidence>
<dbReference type="Gene3D" id="2.40.30.170">
    <property type="match status" value="1"/>
</dbReference>
<gene>
    <name evidence="13" type="ORF">HH303_02045</name>
</gene>
<comment type="caution">
    <text evidence="13">The sequence shown here is derived from an EMBL/GenBank/DDBJ whole genome shotgun (WGS) entry which is preliminary data.</text>
</comment>
<dbReference type="RefSeq" id="WP_169623534.1">
    <property type="nucleotide sequence ID" value="NZ_JABBNT010000001.1"/>
</dbReference>
<dbReference type="PANTHER" id="PTHR30386:SF26">
    <property type="entry name" value="TRANSPORT PROTEIN COMB"/>
    <property type="match status" value="1"/>
</dbReference>
<dbReference type="InterPro" id="IPR050739">
    <property type="entry name" value="MFP"/>
</dbReference>
<keyword evidence="6 9" id="KW-0812">Transmembrane</keyword>
<dbReference type="InterPro" id="IPR058982">
    <property type="entry name" value="Beta-barrel_AprE"/>
</dbReference>
<evidence type="ECO:0000256" key="3">
    <source>
        <dbReference type="ARBA" id="ARBA00022448"/>
    </source>
</evidence>
<dbReference type="PANTHER" id="PTHR30386">
    <property type="entry name" value="MEMBRANE FUSION SUBUNIT OF EMRAB-TOLC MULTIDRUG EFFLUX PUMP"/>
    <property type="match status" value="1"/>
</dbReference>
<keyword evidence="5 9" id="KW-0997">Cell inner membrane</keyword>
<keyword evidence="8 9" id="KW-0472">Membrane</keyword>
<evidence type="ECO:0000256" key="9">
    <source>
        <dbReference type="RuleBase" id="RU365093"/>
    </source>
</evidence>
<comment type="subcellular location">
    <subcellularLocation>
        <location evidence="1 9">Cell inner membrane</location>
        <topology evidence="1 9">Single-pass membrane protein</topology>
    </subcellularLocation>
</comment>
<sequence length="440" mass="48532">MTDTPQSLSSSRPQGMEAPRDTAGATAIFVLIAAAFVLAIGLWSWFGTLDIVSATVGEVVPGTRVRQVQHLEGGIVADIHVQDRQIVTAGQPLIELESTQIDAEIAELTARLTGLRIDIVRLEAELAGQEAPDFPADLVENAPDQIAEAMALTDTRRKRLTASFNVQRQAIAQRQQEIAEVTARLETAASTRKYLKEQIDISDTLLAQNITNRMTHINLLKDLAALDGQVKEDRALLQRTKAALEEGRAKLREIAETFSEEARDALSKARREFDELNERLRKFQDSQTRMVLRSPVDGIVKTIQVSTVGGVIKPGDVVAEIVPLDDRLVIDARLRLEDIGYIHPGQRAQIALTSADASRFGTIDGEVVGVSPDALLDEEGVPYYAVRIETNAQEFEDGQLVYRLYPGMRVASSIIIGERRIAQYILDPYVSSMRAAMRER</sequence>
<dbReference type="Proteomes" id="UP000539372">
    <property type="component" value="Unassembled WGS sequence"/>
</dbReference>
<dbReference type="EMBL" id="JABBNT010000001">
    <property type="protein sequence ID" value="NMM43241.1"/>
    <property type="molecule type" value="Genomic_DNA"/>
</dbReference>
<accession>A0A7Y0DX74</accession>
<evidence type="ECO:0000313" key="13">
    <source>
        <dbReference type="EMBL" id="NMM43241.1"/>
    </source>
</evidence>
<feature type="domain" description="AprE-like long alpha-helical hairpin" evidence="11">
    <location>
        <begin position="102"/>
        <end position="285"/>
    </location>
</feature>
<comment type="similarity">
    <text evidence="2 9">Belongs to the membrane fusion protein (MFP) (TC 8.A.1) family.</text>
</comment>
<evidence type="ECO:0000256" key="7">
    <source>
        <dbReference type="ARBA" id="ARBA00022989"/>
    </source>
</evidence>
<evidence type="ECO:0000256" key="8">
    <source>
        <dbReference type="ARBA" id="ARBA00023136"/>
    </source>
</evidence>
<evidence type="ECO:0000256" key="6">
    <source>
        <dbReference type="ARBA" id="ARBA00022692"/>
    </source>
</evidence>
<name>A0A7Y0DX74_9PROT</name>
<dbReference type="Pfam" id="PF25994">
    <property type="entry name" value="HH_AprE"/>
    <property type="match status" value="1"/>
</dbReference>
<dbReference type="AlphaFoldDB" id="A0A7Y0DX74"/>
<feature type="transmembrane region" description="Helical" evidence="9">
    <location>
        <begin position="21"/>
        <end position="46"/>
    </location>
</feature>
<evidence type="ECO:0000259" key="12">
    <source>
        <dbReference type="Pfam" id="PF26002"/>
    </source>
</evidence>
<evidence type="ECO:0000256" key="4">
    <source>
        <dbReference type="ARBA" id="ARBA00022475"/>
    </source>
</evidence>
<evidence type="ECO:0000256" key="10">
    <source>
        <dbReference type="SAM" id="Coils"/>
    </source>
</evidence>
<evidence type="ECO:0000256" key="1">
    <source>
        <dbReference type="ARBA" id="ARBA00004377"/>
    </source>
</evidence>
<keyword evidence="10" id="KW-0175">Coiled coil</keyword>
<organism evidence="13 14">
    <name type="scientific">Pacificispira spongiicola</name>
    <dbReference type="NCBI Taxonomy" id="2729598"/>
    <lineage>
        <taxon>Bacteria</taxon>
        <taxon>Pseudomonadati</taxon>
        <taxon>Pseudomonadota</taxon>
        <taxon>Alphaproteobacteria</taxon>
        <taxon>Rhodospirillales</taxon>
        <taxon>Rhodospirillaceae</taxon>
        <taxon>Pacificispira</taxon>
    </lineage>
</organism>
<feature type="coiled-coil region" evidence="10">
    <location>
        <begin position="237"/>
        <end position="286"/>
    </location>
</feature>
<reference evidence="13 14" key="1">
    <citation type="submission" date="2020-04" db="EMBL/GenBank/DDBJ databases">
        <title>Rhodospirillaceae bacterium KN72 isolated from deep sea.</title>
        <authorList>
            <person name="Zhang D.-C."/>
        </authorList>
    </citation>
    <scope>NUCLEOTIDE SEQUENCE [LARGE SCALE GENOMIC DNA]</scope>
    <source>
        <strain evidence="13 14">KN72</strain>
    </source>
</reference>
<keyword evidence="14" id="KW-1185">Reference proteome</keyword>
<dbReference type="NCBIfam" id="TIGR01843">
    <property type="entry name" value="type_I_hlyD"/>
    <property type="match status" value="1"/>
</dbReference>
<feature type="domain" description="AprE-like beta-barrel" evidence="12">
    <location>
        <begin position="328"/>
        <end position="416"/>
    </location>
</feature>
<proteinExistence type="inferred from homology"/>
<protein>
    <recommendedName>
        <fullName evidence="9">Membrane fusion protein (MFP) family protein</fullName>
    </recommendedName>
</protein>
<evidence type="ECO:0000313" key="14">
    <source>
        <dbReference type="Proteomes" id="UP000539372"/>
    </source>
</evidence>
<dbReference type="PRINTS" id="PR01490">
    <property type="entry name" value="RTXTOXIND"/>
</dbReference>
<keyword evidence="3 9" id="KW-0813">Transport</keyword>
<dbReference type="InterPro" id="IPR010129">
    <property type="entry name" value="T1SS_HlyD"/>
</dbReference>
<dbReference type="GO" id="GO:0015031">
    <property type="term" value="P:protein transport"/>
    <property type="evidence" value="ECO:0007669"/>
    <property type="project" value="InterPro"/>
</dbReference>
<evidence type="ECO:0000256" key="2">
    <source>
        <dbReference type="ARBA" id="ARBA00009477"/>
    </source>
</evidence>
<keyword evidence="7 9" id="KW-1133">Transmembrane helix</keyword>
<dbReference type="Pfam" id="PF26002">
    <property type="entry name" value="Beta-barrel_AprE"/>
    <property type="match status" value="1"/>
</dbReference>
<dbReference type="InterPro" id="IPR058781">
    <property type="entry name" value="HH_AprE-like"/>
</dbReference>
<evidence type="ECO:0000259" key="11">
    <source>
        <dbReference type="Pfam" id="PF25994"/>
    </source>
</evidence>
<dbReference type="Gene3D" id="2.40.50.100">
    <property type="match status" value="1"/>
</dbReference>